<keyword evidence="3" id="KW-1185">Reference proteome</keyword>
<gene>
    <name evidence="2" type="ORF">CVO96_08835</name>
</gene>
<feature type="domain" description="DinB-like" evidence="1">
    <location>
        <begin position="44"/>
        <end position="166"/>
    </location>
</feature>
<dbReference type="InterPro" id="IPR024775">
    <property type="entry name" value="DinB-like"/>
</dbReference>
<dbReference type="Proteomes" id="UP000236379">
    <property type="component" value="Unassembled WGS sequence"/>
</dbReference>
<evidence type="ECO:0000313" key="2">
    <source>
        <dbReference type="EMBL" id="PNY82952.1"/>
    </source>
</evidence>
<name>A0A2K3V2D9_9DEIO</name>
<dbReference type="Gene3D" id="1.20.120.450">
    <property type="entry name" value="dinb family like domain"/>
    <property type="match status" value="1"/>
</dbReference>
<dbReference type="SUPFAM" id="SSF109854">
    <property type="entry name" value="DinB/YfiT-like putative metalloenzymes"/>
    <property type="match status" value="1"/>
</dbReference>
<dbReference type="OrthoDB" id="69531at2"/>
<evidence type="ECO:0000313" key="3">
    <source>
        <dbReference type="Proteomes" id="UP000236379"/>
    </source>
</evidence>
<sequence>MTQPSLNAQEQMVALRAAYPTPEFVAERLGQELGELEATIRAAQAHWHTPMPGREWTPAQEAEHAVLVNEGSGKLARLLLSDKPIRQPPEVYGVLRDGRRVAPPGTEPVGDQTPEALLARSAATRELLTVHAPANPERTYFHPYMGQIDALDWLRMAAYHTRHHRKAMERGLAALSASS</sequence>
<evidence type="ECO:0000259" key="1">
    <source>
        <dbReference type="Pfam" id="PF12867"/>
    </source>
</evidence>
<dbReference type="EMBL" id="PPPD01000001">
    <property type="protein sequence ID" value="PNY82952.1"/>
    <property type="molecule type" value="Genomic_DNA"/>
</dbReference>
<reference evidence="2 3" key="1">
    <citation type="submission" date="2018-01" db="EMBL/GenBank/DDBJ databases">
        <title>Deinococcus koreensis sp. nov., a radiation-resistant bacterium isolated from river water.</title>
        <authorList>
            <person name="Choi A."/>
        </authorList>
    </citation>
    <scope>NUCLEOTIDE SEQUENCE [LARGE SCALE GENOMIC DNA]</scope>
    <source>
        <strain evidence="2 3">SJW1-2</strain>
    </source>
</reference>
<proteinExistence type="predicted"/>
<dbReference type="AlphaFoldDB" id="A0A2K3V2D9"/>
<organism evidence="2 3">
    <name type="scientific">Deinococcus koreensis</name>
    <dbReference type="NCBI Taxonomy" id="2054903"/>
    <lineage>
        <taxon>Bacteria</taxon>
        <taxon>Thermotogati</taxon>
        <taxon>Deinococcota</taxon>
        <taxon>Deinococci</taxon>
        <taxon>Deinococcales</taxon>
        <taxon>Deinococcaceae</taxon>
        <taxon>Deinococcus</taxon>
    </lineage>
</organism>
<accession>A0A2K3V2D9</accession>
<comment type="caution">
    <text evidence="2">The sequence shown here is derived from an EMBL/GenBank/DDBJ whole genome shotgun (WGS) entry which is preliminary data.</text>
</comment>
<protein>
    <submittedName>
        <fullName evidence="2">DinB family protein</fullName>
    </submittedName>
</protein>
<dbReference type="RefSeq" id="WP_103313383.1">
    <property type="nucleotide sequence ID" value="NZ_PPPD01000001.1"/>
</dbReference>
<dbReference type="InterPro" id="IPR034660">
    <property type="entry name" value="DinB/YfiT-like"/>
</dbReference>
<dbReference type="Pfam" id="PF12867">
    <property type="entry name" value="DinB_2"/>
    <property type="match status" value="1"/>
</dbReference>